<name>A0A1E4SUL7_9ASCO</name>
<evidence type="ECO:0000256" key="6">
    <source>
        <dbReference type="SAM" id="MobiDB-lite"/>
    </source>
</evidence>
<dbReference type="GO" id="GO:0005783">
    <property type="term" value="C:endoplasmic reticulum"/>
    <property type="evidence" value="ECO:0007669"/>
    <property type="project" value="TreeGrafter"/>
</dbReference>
<reference evidence="9" key="1">
    <citation type="submission" date="2016-04" db="EMBL/GenBank/DDBJ databases">
        <title>Comparative genomics of biotechnologically important yeasts.</title>
        <authorList>
            <consortium name="DOE Joint Genome Institute"/>
            <person name="Riley R."/>
            <person name="Haridas S."/>
            <person name="Wolfe K.H."/>
            <person name="Lopes M.R."/>
            <person name="Hittinger C.T."/>
            <person name="Goker M."/>
            <person name="Salamov A."/>
            <person name="Wisecaver J."/>
            <person name="Long T.M."/>
            <person name="Aerts A.L."/>
            <person name="Barry K."/>
            <person name="Choi C."/>
            <person name="Clum A."/>
            <person name="Coughlan A.Y."/>
            <person name="Deshpande S."/>
            <person name="Douglass A.P."/>
            <person name="Hanson S.J."/>
            <person name="Klenk H.-P."/>
            <person name="Labutti K."/>
            <person name="Lapidus A."/>
            <person name="Lindquist E."/>
            <person name="Lipzen A."/>
            <person name="Meier-Kolthoff J.P."/>
            <person name="Ohm R.A."/>
            <person name="Otillar R.P."/>
            <person name="Pangilinan J."/>
            <person name="Peng Y."/>
            <person name="Rokas A."/>
            <person name="Rosa C.A."/>
            <person name="Scheuner C."/>
            <person name="Sibirny A.A."/>
            <person name="Slot J.C."/>
            <person name="Stielow J.B."/>
            <person name="Sun H."/>
            <person name="Kurtzman C.P."/>
            <person name="Blackwell M."/>
            <person name="Grigoriev I.V."/>
            <person name="Jeffries T.W."/>
        </authorList>
    </citation>
    <scope>NUCLEOTIDE SEQUENCE [LARGE SCALE GENOMIC DNA]</scope>
    <source>
        <strain evidence="9">NRRL YB-2248</strain>
    </source>
</reference>
<sequence>MAKKQTKQTNKQHPETTTTTSPKFEFPKSITDNSGNNNHKNKIESILKNQIFTISNFLTLKQSNDLINKLNSNENILKTTPLMKNSKLYAARVNDRFSISDTTTAFQLYLHFKNIIEFKVNQGVFESDFQSHDNDVEPHNNEIGAQYGDDDDDDDDDKSWILDEINNSIGFNCNLRLYRYTKGQYFNKHYDESNGNIDVIDYNDDNKNKKGVTKWTVLIYLNSQKQEQTTKNMDSSDLIGGGTIFYDKSSSIYCKPEVGMALFHKHGDDCLLHEGEAVKNGEKWILRTDLVF</sequence>
<evidence type="ECO:0000256" key="3">
    <source>
        <dbReference type="ARBA" id="ARBA00022964"/>
    </source>
</evidence>
<accession>A0A1E4SUL7</accession>
<dbReference type="SMART" id="SM00702">
    <property type="entry name" value="P4Hc"/>
    <property type="match status" value="1"/>
</dbReference>
<evidence type="ECO:0000256" key="2">
    <source>
        <dbReference type="ARBA" id="ARBA00022723"/>
    </source>
</evidence>
<feature type="region of interest" description="Disordered" evidence="6">
    <location>
        <begin position="134"/>
        <end position="153"/>
    </location>
</feature>
<dbReference type="Gene3D" id="2.60.120.620">
    <property type="entry name" value="q2cbj1_9rhob like domain"/>
    <property type="match status" value="1"/>
</dbReference>
<evidence type="ECO:0000313" key="9">
    <source>
        <dbReference type="Proteomes" id="UP000094801"/>
    </source>
</evidence>
<dbReference type="GO" id="GO:0031418">
    <property type="term" value="F:L-ascorbic acid binding"/>
    <property type="evidence" value="ECO:0007669"/>
    <property type="project" value="InterPro"/>
</dbReference>
<dbReference type="EMBL" id="KV453866">
    <property type="protein sequence ID" value="ODV83205.1"/>
    <property type="molecule type" value="Genomic_DNA"/>
</dbReference>
<keyword evidence="9" id="KW-1185">Reference proteome</keyword>
<dbReference type="OrthoDB" id="69177at2759"/>
<evidence type="ECO:0000313" key="8">
    <source>
        <dbReference type="EMBL" id="ODV83205.1"/>
    </source>
</evidence>
<keyword evidence="2" id="KW-0479">Metal-binding</keyword>
<evidence type="ECO:0000256" key="1">
    <source>
        <dbReference type="ARBA" id="ARBA00001961"/>
    </source>
</evidence>
<dbReference type="AlphaFoldDB" id="A0A1E4SUL7"/>
<feature type="compositionally biased region" description="Polar residues" evidence="6">
    <location>
        <begin position="7"/>
        <end position="22"/>
    </location>
</feature>
<dbReference type="InterPro" id="IPR045054">
    <property type="entry name" value="P4HA-like"/>
</dbReference>
<keyword evidence="5" id="KW-0408">Iron</keyword>
<feature type="domain" description="Prolyl 4-hydroxylase alpha subunit" evidence="7">
    <location>
        <begin position="49"/>
        <end position="291"/>
    </location>
</feature>
<feature type="region of interest" description="Disordered" evidence="6">
    <location>
        <begin position="1"/>
        <end position="38"/>
    </location>
</feature>
<proteinExistence type="predicted"/>
<dbReference type="PANTHER" id="PTHR10869:SF236">
    <property type="entry name" value="PROLYL 4-HYDROXYLASE ALPHA SUBUNIT DOMAIN-CONTAINING PROTEIN"/>
    <property type="match status" value="1"/>
</dbReference>
<organism evidence="8 9">
    <name type="scientific">[Candida] arabinofermentans NRRL YB-2248</name>
    <dbReference type="NCBI Taxonomy" id="983967"/>
    <lineage>
        <taxon>Eukaryota</taxon>
        <taxon>Fungi</taxon>
        <taxon>Dikarya</taxon>
        <taxon>Ascomycota</taxon>
        <taxon>Saccharomycotina</taxon>
        <taxon>Pichiomycetes</taxon>
        <taxon>Pichiales</taxon>
        <taxon>Pichiaceae</taxon>
        <taxon>Ogataea</taxon>
        <taxon>Ogataea/Candida clade</taxon>
    </lineage>
</organism>
<dbReference type="GO" id="GO:0004656">
    <property type="term" value="F:procollagen-proline 4-dioxygenase activity"/>
    <property type="evidence" value="ECO:0007669"/>
    <property type="project" value="TreeGrafter"/>
</dbReference>
<keyword evidence="3" id="KW-0223">Dioxygenase</keyword>
<dbReference type="Pfam" id="PF13640">
    <property type="entry name" value="2OG-FeII_Oxy_3"/>
    <property type="match status" value="1"/>
</dbReference>
<dbReference type="InterPro" id="IPR044862">
    <property type="entry name" value="Pro_4_hyd_alph_FE2OG_OXY"/>
</dbReference>
<dbReference type="GO" id="GO:0005506">
    <property type="term" value="F:iron ion binding"/>
    <property type="evidence" value="ECO:0007669"/>
    <property type="project" value="InterPro"/>
</dbReference>
<evidence type="ECO:0000259" key="7">
    <source>
        <dbReference type="SMART" id="SM00702"/>
    </source>
</evidence>
<dbReference type="Proteomes" id="UP000094801">
    <property type="component" value="Unassembled WGS sequence"/>
</dbReference>
<evidence type="ECO:0000256" key="4">
    <source>
        <dbReference type="ARBA" id="ARBA00023002"/>
    </source>
</evidence>
<dbReference type="InterPro" id="IPR006620">
    <property type="entry name" value="Pro_4_hyd_alph"/>
</dbReference>
<comment type="cofactor">
    <cofactor evidence="1">
        <name>L-ascorbate</name>
        <dbReference type="ChEBI" id="CHEBI:38290"/>
    </cofactor>
</comment>
<dbReference type="PANTHER" id="PTHR10869">
    <property type="entry name" value="PROLYL 4-HYDROXYLASE ALPHA SUBUNIT"/>
    <property type="match status" value="1"/>
</dbReference>
<gene>
    <name evidence="8" type="ORF">CANARDRAFT_30150</name>
</gene>
<protein>
    <recommendedName>
        <fullName evidence="7">Prolyl 4-hydroxylase alpha subunit domain-containing protein</fullName>
    </recommendedName>
</protein>
<evidence type="ECO:0000256" key="5">
    <source>
        <dbReference type="ARBA" id="ARBA00023004"/>
    </source>
</evidence>
<keyword evidence="4" id="KW-0560">Oxidoreductase</keyword>